<dbReference type="Pfam" id="PF00717">
    <property type="entry name" value="Peptidase_S24"/>
    <property type="match status" value="1"/>
</dbReference>
<evidence type="ECO:0000256" key="1">
    <source>
        <dbReference type="ARBA" id="ARBA00004370"/>
    </source>
</evidence>
<reference evidence="7" key="1">
    <citation type="submission" date="2018-06" db="EMBL/GenBank/DDBJ databases">
        <authorList>
            <person name="Zhirakovskaya E."/>
        </authorList>
    </citation>
    <scope>NUCLEOTIDE SEQUENCE</scope>
</reference>
<accession>A0A3B1ATQ3</accession>
<dbReference type="CDD" id="cd06462">
    <property type="entry name" value="Peptidase_S24_S26"/>
    <property type="match status" value="1"/>
</dbReference>
<name>A0A3B1ATQ3_9ZZZZ</name>
<gene>
    <name evidence="7" type="ORF">MNBD_GAMMA26-1428</name>
</gene>
<keyword evidence="2" id="KW-0378">Hydrolase</keyword>
<dbReference type="InterPro" id="IPR001733">
    <property type="entry name" value="Peptidase_S26B"/>
</dbReference>
<keyword evidence="5" id="KW-0472">Membrane</keyword>
<keyword evidence="4" id="KW-1133">Transmembrane helix</keyword>
<keyword evidence="2" id="KW-0645">Protease</keyword>
<dbReference type="GO" id="GO:0016020">
    <property type="term" value="C:membrane"/>
    <property type="evidence" value="ECO:0007669"/>
    <property type="project" value="UniProtKB-SubCell"/>
</dbReference>
<evidence type="ECO:0000256" key="3">
    <source>
        <dbReference type="ARBA" id="ARBA00022692"/>
    </source>
</evidence>
<feature type="domain" description="Peptidase S24/S26A/S26B/S26C" evidence="6">
    <location>
        <begin position="25"/>
        <end position="85"/>
    </location>
</feature>
<evidence type="ECO:0000313" key="7">
    <source>
        <dbReference type="EMBL" id="VAX07152.1"/>
    </source>
</evidence>
<evidence type="ECO:0000259" key="6">
    <source>
        <dbReference type="Pfam" id="PF00717"/>
    </source>
</evidence>
<dbReference type="InterPro" id="IPR036286">
    <property type="entry name" value="LexA/Signal_pep-like_sf"/>
</dbReference>
<dbReference type="EMBL" id="UOFX01000021">
    <property type="protein sequence ID" value="VAX07152.1"/>
    <property type="molecule type" value="Genomic_DNA"/>
</dbReference>
<keyword evidence="3" id="KW-0812">Transmembrane</keyword>
<dbReference type="Gene3D" id="2.10.109.10">
    <property type="entry name" value="Umud Fragment, subunit A"/>
    <property type="match status" value="1"/>
</dbReference>
<proteinExistence type="predicted"/>
<evidence type="ECO:0000256" key="2">
    <source>
        <dbReference type="ARBA" id="ARBA00022670"/>
    </source>
</evidence>
<organism evidence="7">
    <name type="scientific">hydrothermal vent metagenome</name>
    <dbReference type="NCBI Taxonomy" id="652676"/>
    <lineage>
        <taxon>unclassified sequences</taxon>
        <taxon>metagenomes</taxon>
        <taxon>ecological metagenomes</taxon>
    </lineage>
</organism>
<protein>
    <recommendedName>
        <fullName evidence="6">Peptidase S24/S26A/S26B/S26C domain-containing protein</fullName>
    </recommendedName>
</protein>
<dbReference type="InterPro" id="IPR015927">
    <property type="entry name" value="Peptidase_S24_S26A/B/C"/>
</dbReference>
<dbReference type="GO" id="GO:0008233">
    <property type="term" value="F:peptidase activity"/>
    <property type="evidence" value="ECO:0007669"/>
    <property type="project" value="UniProtKB-KW"/>
</dbReference>
<dbReference type="SUPFAM" id="SSF51306">
    <property type="entry name" value="LexA/Signal peptidase"/>
    <property type="match status" value="1"/>
</dbReference>
<sequence length="159" mass="18239">MMVSKELAGLADDILRRDLELRMPVYGQSMTPTINDGDMVVIKGKTPSELRFGDLLLFKNNHGKTILHRLIRFLRQNNKVVLQTRGDSTYCLDEPISPAQVLGIVSRIERSQTNGLTKIIDLEHPCYRLYNYFIARRALLVSGLYYKLRPFKASTRQTP</sequence>
<dbReference type="NCBIfam" id="TIGR02228">
    <property type="entry name" value="sigpep_I_arch"/>
    <property type="match status" value="1"/>
</dbReference>
<evidence type="ECO:0000256" key="4">
    <source>
        <dbReference type="ARBA" id="ARBA00022989"/>
    </source>
</evidence>
<comment type="subcellular location">
    <subcellularLocation>
        <location evidence="1">Membrane</location>
    </subcellularLocation>
</comment>
<dbReference type="AlphaFoldDB" id="A0A3B1ATQ3"/>
<dbReference type="GO" id="GO:0006465">
    <property type="term" value="P:signal peptide processing"/>
    <property type="evidence" value="ECO:0007669"/>
    <property type="project" value="InterPro"/>
</dbReference>
<evidence type="ECO:0000256" key="5">
    <source>
        <dbReference type="ARBA" id="ARBA00023136"/>
    </source>
</evidence>